<dbReference type="PANTHER" id="PTHR12526">
    <property type="entry name" value="GLYCOSYLTRANSFERASE"/>
    <property type="match status" value="1"/>
</dbReference>
<evidence type="ECO:0000313" key="3">
    <source>
        <dbReference type="Proteomes" id="UP000188243"/>
    </source>
</evidence>
<protein>
    <submittedName>
        <fullName evidence="2">Glycosyl transferase family 1</fullName>
    </submittedName>
</protein>
<dbReference type="RefSeq" id="WP_077537714.1">
    <property type="nucleotide sequence ID" value="NZ_CANLYY010000062.1"/>
</dbReference>
<organism evidence="2 3">
    <name type="scientific">Pseudoalteromonas aliena</name>
    <dbReference type="NCBI Taxonomy" id="247523"/>
    <lineage>
        <taxon>Bacteria</taxon>
        <taxon>Pseudomonadati</taxon>
        <taxon>Pseudomonadota</taxon>
        <taxon>Gammaproteobacteria</taxon>
        <taxon>Alteromonadales</taxon>
        <taxon>Pseudoalteromonadaceae</taxon>
        <taxon>Pseudoalteromonas</taxon>
    </lineage>
</organism>
<dbReference type="SUPFAM" id="SSF53756">
    <property type="entry name" value="UDP-Glycosyltransferase/glycogen phosphorylase"/>
    <property type="match status" value="1"/>
</dbReference>
<dbReference type="KEGG" id="paln:B0W48_15520"/>
<dbReference type="Pfam" id="PF13439">
    <property type="entry name" value="Glyco_transf_4"/>
    <property type="match status" value="1"/>
</dbReference>
<accession>A0A1Q2H116</accession>
<reference evidence="2 3" key="1">
    <citation type="submission" date="2017-02" db="EMBL/GenBank/DDBJ databases">
        <title>Complete genome sequence of the cold-active Pseudoalteromonas aliena strain EH1 isolated from Arctic seawater.</title>
        <authorList>
            <person name="Kim E."/>
            <person name="Heo E."/>
            <person name="Kim H."/>
            <person name="Kim D."/>
        </authorList>
    </citation>
    <scope>NUCLEOTIDE SEQUENCE [LARGE SCALE GENOMIC DNA]</scope>
    <source>
        <strain evidence="2 3">EH1</strain>
    </source>
</reference>
<name>A0A1Q2H116_9GAMM</name>
<feature type="domain" description="Glycosyltransferase subfamily 4-like N-terminal" evidence="1">
    <location>
        <begin position="14"/>
        <end position="147"/>
    </location>
</feature>
<evidence type="ECO:0000313" key="2">
    <source>
        <dbReference type="EMBL" id="AQQ01056.1"/>
    </source>
</evidence>
<dbReference type="STRING" id="247523.B0W48_15520"/>
<dbReference type="EMBL" id="CP019628">
    <property type="protein sequence ID" value="AQQ01056.1"/>
    <property type="molecule type" value="Genomic_DNA"/>
</dbReference>
<dbReference type="Proteomes" id="UP000188243">
    <property type="component" value="Chromosome"/>
</dbReference>
<sequence>MNYNVVLLVDSSMIGGIETHLVELSKLLSRNHIECSILFYKHHCNQGFYDMLDKENISYDFLQGNINSLLKKLSSFNNQTVIHTHGYKAGILGRIACKVTNKRCISTFHAGEAGTGKVKLYNKLDRWLCALSTNFAVSNKIKDTLRNAHLMENFISLQHTKYIPPNNLNKPMRIGFVGRLSFEKGPDIFFQLAKNMQQNKGAEFHVFGQGPLQSDIPVLNNLHYHGLTDRSAIWEKIDVLLICSREEGLPMTLLEAMSQKKFIISSSVGAIPSIIEDSKTGFLMPVGDANNCQKRIEQLLLLPNVQKLKMLDNAYNMLDERFSGKKQFLLLQQAYTGQDVTEFLPNF</sequence>
<gene>
    <name evidence="2" type="ORF">B0W48_15520</name>
</gene>
<proteinExistence type="predicted"/>
<dbReference type="GO" id="GO:0016757">
    <property type="term" value="F:glycosyltransferase activity"/>
    <property type="evidence" value="ECO:0007669"/>
    <property type="project" value="UniProtKB-ARBA"/>
</dbReference>
<dbReference type="AlphaFoldDB" id="A0A1Q2H116"/>
<keyword evidence="2" id="KW-0808">Transferase</keyword>
<dbReference type="Gene3D" id="3.40.50.2000">
    <property type="entry name" value="Glycogen Phosphorylase B"/>
    <property type="match status" value="2"/>
</dbReference>
<dbReference type="Pfam" id="PF13692">
    <property type="entry name" value="Glyco_trans_1_4"/>
    <property type="match status" value="1"/>
</dbReference>
<dbReference type="InterPro" id="IPR028098">
    <property type="entry name" value="Glyco_trans_4-like_N"/>
</dbReference>
<evidence type="ECO:0000259" key="1">
    <source>
        <dbReference type="Pfam" id="PF13439"/>
    </source>
</evidence>
<dbReference type="PANTHER" id="PTHR12526:SF630">
    <property type="entry name" value="GLYCOSYLTRANSFERASE"/>
    <property type="match status" value="1"/>
</dbReference>